<dbReference type="EMBL" id="JBHMDI010000070">
    <property type="protein sequence ID" value="MFB9350304.1"/>
    <property type="molecule type" value="Genomic_DNA"/>
</dbReference>
<evidence type="ECO:0008006" key="3">
    <source>
        <dbReference type="Google" id="ProtNLM"/>
    </source>
</evidence>
<keyword evidence="2" id="KW-1185">Reference proteome</keyword>
<protein>
    <recommendedName>
        <fullName evidence="3">Lipoprotein</fullName>
    </recommendedName>
</protein>
<evidence type="ECO:0000313" key="2">
    <source>
        <dbReference type="Proteomes" id="UP001589753"/>
    </source>
</evidence>
<sequence length="238" mass="25552">MKKTNKISTQKPGKSYSMACISACTTALLGSSVSACSDGEQENPYLTATQVCDFTLDAAAARVLERMGATKKFGENYRDSTENYKDNPESFTLARTAQMLHADITQRNSCYVYKADTGTGYPLIHVDFFATDRYTKPDPSPKKRDPGDKFYSLGLYAKTQGTEGAALYFKCSTRGGGKETPYVKATLYSTPGETSPKATGQDLMTILGTMSRALAGQLGCAAEAALPAQITEADQPSG</sequence>
<organism evidence="1 2">
    <name type="scientific">Streptomyces heliomycini</name>
    <dbReference type="NCBI Taxonomy" id="284032"/>
    <lineage>
        <taxon>Bacteria</taxon>
        <taxon>Bacillati</taxon>
        <taxon>Actinomycetota</taxon>
        <taxon>Actinomycetes</taxon>
        <taxon>Kitasatosporales</taxon>
        <taxon>Streptomycetaceae</taxon>
        <taxon>Streptomyces</taxon>
    </lineage>
</organism>
<dbReference type="RefSeq" id="WP_158717716.1">
    <property type="nucleotide sequence ID" value="NZ_JBHMDI010000070.1"/>
</dbReference>
<reference evidence="1 2" key="1">
    <citation type="submission" date="2024-09" db="EMBL/GenBank/DDBJ databases">
        <authorList>
            <person name="Sun Q."/>
            <person name="Mori K."/>
        </authorList>
    </citation>
    <scope>NUCLEOTIDE SEQUENCE [LARGE SCALE GENOMIC DNA]</scope>
    <source>
        <strain evidence="1 2">JCM 9767</strain>
    </source>
</reference>
<gene>
    <name evidence="1" type="ORF">ACFFUA_23130</name>
</gene>
<comment type="caution">
    <text evidence="1">The sequence shown here is derived from an EMBL/GenBank/DDBJ whole genome shotgun (WGS) entry which is preliminary data.</text>
</comment>
<proteinExistence type="predicted"/>
<dbReference type="Proteomes" id="UP001589753">
    <property type="component" value="Unassembled WGS sequence"/>
</dbReference>
<name>A0ABV5LDS0_9ACTN</name>
<accession>A0ABV5LDS0</accession>
<evidence type="ECO:0000313" key="1">
    <source>
        <dbReference type="EMBL" id="MFB9350304.1"/>
    </source>
</evidence>